<feature type="region of interest" description="Disordered" evidence="1">
    <location>
        <begin position="18"/>
        <end position="73"/>
    </location>
</feature>
<evidence type="ECO:0000313" key="4">
    <source>
        <dbReference type="Proteomes" id="UP000800200"/>
    </source>
</evidence>
<protein>
    <submittedName>
        <fullName evidence="3">Uncharacterized protein</fullName>
    </submittedName>
</protein>
<keyword evidence="4" id="KW-1185">Reference proteome</keyword>
<gene>
    <name evidence="3" type="ORF">K469DRAFT_690009</name>
</gene>
<dbReference type="AlphaFoldDB" id="A0A6A6E031"/>
<reference evidence="3" key="1">
    <citation type="journal article" date="2020" name="Stud. Mycol.">
        <title>101 Dothideomycetes genomes: a test case for predicting lifestyles and emergence of pathogens.</title>
        <authorList>
            <person name="Haridas S."/>
            <person name="Albert R."/>
            <person name="Binder M."/>
            <person name="Bloem J."/>
            <person name="Labutti K."/>
            <person name="Salamov A."/>
            <person name="Andreopoulos B."/>
            <person name="Baker S."/>
            <person name="Barry K."/>
            <person name="Bills G."/>
            <person name="Bluhm B."/>
            <person name="Cannon C."/>
            <person name="Castanera R."/>
            <person name="Culley D."/>
            <person name="Daum C."/>
            <person name="Ezra D."/>
            <person name="Gonzalez J."/>
            <person name="Henrissat B."/>
            <person name="Kuo A."/>
            <person name="Liang C."/>
            <person name="Lipzen A."/>
            <person name="Lutzoni F."/>
            <person name="Magnuson J."/>
            <person name="Mondo S."/>
            <person name="Nolan M."/>
            <person name="Ohm R."/>
            <person name="Pangilinan J."/>
            <person name="Park H.-J."/>
            <person name="Ramirez L."/>
            <person name="Alfaro M."/>
            <person name="Sun H."/>
            <person name="Tritt A."/>
            <person name="Yoshinaga Y."/>
            <person name="Zwiers L.-H."/>
            <person name="Turgeon B."/>
            <person name="Goodwin S."/>
            <person name="Spatafora J."/>
            <person name="Crous P."/>
            <person name="Grigoriev I."/>
        </authorList>
    </citation>
    <scope>NUCLEOTIDE SEQUENCE</scope>
    <source>
        <strain evidence="3">CBS 207.26</strain>
    </source>
</reference>
<feature type="signal peptide" evidence="2">
    <location>
        <begin position="1"/>
        <end position="17"/>
    </location>
</feature>
<name>A0A6A6E031_9PEZI</name>
<proteinExistence type="predicted"/>
<feature type="compositionally biased region" description="Pro residues" evidence="1">
    <location>
        <begin position="22"/>
        <end position="41"/>
    </location>
</feature>
<accession>A0A6A6E031</accession>
<organism evidence="3 4">
    <name type="scientific">Zopfia rhizophila CBS 207.26</name>
    <dbReference type="NCBI Taxonomy" id="1314779"/>
    <lineage>
        <taxon>Eukaryota</taxon>
        <taxon>Fungi</taxon>
        <taxon>Dikarya</taxon>
        <taxon>Ascomycota</taxon>
        <taxon>Pezizomycotina</taxon>
        <taxon>Dothideomycetes</taxon>
        <taxon>Dothideomycetes incertae sedis</taxon>
        <taxon>Zopfiaceae</taxon>
        <taxon>Zopfia</taxon>
    </lineage>
</organism>
<evidence type="ECO:0000313" key="3">
    <source>
        <dbReference type="EMBL" id="KAF2183550.1"/>
    </source>
</evidence>
<feature type="chain" id="PRO_5025635360" evidence="2">
    <location>
        <begin position="18"/>
        <end position="400"/>
    </location>
</feature>
<dbReference type="EMBL" id="ML994642">
    <property type="protein sequence ID" value="KAF2183550.1"/>
    <property type="molecule type" value="Genomic_DNA"/>
</dbReference>
<dbReference type="OrthoDB" id="5337308at2759"/>
<keyword evidence="2" id="KW-0732">Signal</keyword>
<dbReference type="Proteomes" id="UP000800200">
    <property type="component" value="Unassembled WGS sequence"/>
</dbReference>
<evidence type="ECO:0000256" key="2">
    <source>
        <dbReference type="SAM" id="SignalP"/>
    </source>
</evidence>
<evidence type="ECO:0000256" key="1">
    <source>
        <dbReference type="SAM" id="MobiDB-lite"/>
    </source>
</evidence>
<sequence>MRLSIANVLLLNSLASGLRIPIPRPPTAPRPPTLPGGPDVPLPGQNQPGRWIPGQNTPNAPAAQPGRLLPEEQPKPACNGKKRMECLADPAKWDQLGVETKFRTKGAEEISRLDKIKENPTDANPNKIEETAFTEKYTVNKERDVPFSTRIGERLLGHKADDKWSRIVVKNNPGKVDELMNKMREQGITKVGRFPLRNVEQGYKEAALLSTYQNTDRKSIVIDFSFNNKYDVFRNYKTTEGNKFNRVGLDEAQQIRMTDQVMLGWRQAAGTANKDVKDVELEFVIQKQIVTDDTNNVINAALERVGKKLDDIDNQGADQDFFKFNKNDLDLKVKEGFEAIAGTVHGQRVAQMLRDYHDILGDRTITGFWVRKADVDSAETVDLEIDMVIKIEKIPDPLPT</sequence>